<dbReference type="Proteomes" id="UP000321224">
    <property type="component" value="Unassembled WGS sequence"/>
</dbReference>
<keyword evidence="8" id="KW-0732">Signal</keyword>
<dbReference type="NCBIfam" id="NF009438">
    <property type="entry name" value="PRK12797.1"/>
    <property type="match status" value="1"/>
</dbReference>
<evidence type="ECO:0000256" key="3">
    <source>
        <dbReference type="ARBA" id="ARBA00022475"/>
    </source>
</evidence>
<comment type="similarity">
    <text evidence="2">Belongs to the FliP/MopC/SpaP family.</text>
</comment>
<organism evidence="9 12">
    <name type="scientific">Myxococcus virescens</name>
    <dbReference type="NCBI Taxonomy" id="83456"/>
    <lineage>
        <taxon>Bacteria</taxon>
        <taxon>Pseudomonadati</taxon>
        <taxon>Myxococcota</taxon>
        <taxon>Myxococcia</taxon>
        <taxon>Myxococcales</taxon>
        <taxon>Cystobacterineae</taxon>
        <taxon>Myxococcaceae</taxon>
        <taxon>Myxococcus</taxon>
    </lineage>
</organism>
<feature type="chain" id="PRO_5022741649" evidence="8">
    <location>
        <begin position="19"/>
        <end position="243"/>
    </location>
</feature>
<dbReference type="GO" id="GO:0009306">
    <property type="term" value="P:protein secretion"/>
    <property type="evidence" value="ECO:0007669"/>
    <property type="project" value="InterPro"/>
</dbReference>
<dbReference type="Pfam" id="PF00813">
    <property type="entry name" value="FliP"/>
    <property type="match status" value="1"/>
</dbReference>
<keyword evidence="6 7" id="KW-0472">Membrane</keyword>
<name>A0A511HBB4_9BACT</name>
<evidence type="ECO:0000256" key="6">
    <source>
        <dbReference type="ARBA" id="ARBA00023136"/>
    </source>
</evidence>
<reference evidence="9 12" key="2">
    <citation type="submission" date="2019-07" db="EMBL/GenBank/DDBJ databases">
        <title>Whole genome shotgun sequence of Myxococcus virescens NBRC 100334.</title>
        <authorList>
            <person name="Hosoyama A."/>
            <person name="Uohara A."/>
            <person name="Ohji S."/>
            <person name="Ichikawa N."/>
        </authorList>
    </citation>
    <scope>NUCLEOTIDE SEQUENCE [LARGE SCALE GENOMIC DNA]</scope>
    <source>
        <strain evidence="9 12">NBRC 100334</strain>
    </source>
</reference>
<feature type="transmembrane region" description="Helical" evidence="7">
    <location>
        <begin position="42"/>
        <end position="65"/>
    </location>
</feature>
<dbReference type="AlphaFoldDB" id="A0A511HBB4"/>
<keyword evidence="11" id="KW-1185">Reference proteome</keyword>
<evidence type="ECO:0000313" key="10">
    <source>
        <dbReference type="EMBL" id="SDE11917.1"/>
    </source>
</evidence>
<keyword evidence="3" id="KW-1003">Cell membrane</keyword>
<evidence type="ECO:0000313" key="12">
    <source>
        <dbReference type="Proteomes" id="UP000321224"/>
    </source>
</evidence>
<reference evidence="10 11" key="1">
    <citation type="submission" date="2016-10" db="EMBL/GenBank/DDBJ databases">
        <authorList>
            <person name="Varghese N."/>
            <person name="Submissions S."/>
        </authorList>
    </citation>
    <scope>NUCLEOTIDE SEQUENCE [LARGE SCALE GENOMIC DNA]</scope>
    <source>
        <strain evidence="10 11">DSM 2260</strain>
    </source>
</reference>
<dbReference type="EMBL" id="FNAJ01000004">
    <property type="protein sequence ID" value="SDE11917.1"/>
    <property type="molecule type" value="Genomic_DNA"/>
</dbReference>
<feature type="transmembrane region" description="Helical" evidence="7">
    <location>
        <begin position="218"/>
        <end position="239"/>
    </location>
</feature>
<proteinExistence type="inferred from homology"/>
<dbReference type="PANTHER" id="PTHR30587:SF2">
    <property type="entry name" value="SURFACE PRESENTATION OF ANTIGENS PROTEIN SPAP"/>
    <property type="match status" value="1"/>
</dbReference>
<dbReference type="PANTHER" id="PTHR30587">
    <property type="entry name" value="FLAGELLAR BIOSYNTHETIC PROTEIN FLIP"/>
    <property type="match status" value="1"/>
</dbReference>
<dbReference type="NCBIfam" id="TIGR01102">
    <property type="entry name" value="yscR"/>
    <property type="match status" value="1"/>
</dbReference>
<dbReference type="PROSITE" id="PS01061">
    <property type="entry name" value="FLIP_2"/>
    <property type="match status" value="1"/>
</dbReference>
<evidence type="ECO:0000256" key="4">
    <source>
        <dbReference type="ARBA" id="ARBA00022692"/>
    </source>
</evidence>
<evidence type="ECO:0000256" key="5">
    <source>
        <dbReference type="ARBA" id="ARBA00022989"/>
    </source>
</evidence>
<dbReference type="PROSITE" id="PS01060">
    <property type="entry name" value="FLIP_1"/>
    <property type="match status" value="1"/>
</dbReference>
<dbReference type="EMBL" id="BJVY01000011">
    <property type="protein sequence ID" value="GEL70755.1"/>
    <property type="molecule type" value="Genomic_DNA"/>
</dbReference>
<gene>
    <name evidence="9" type="primary">hrcR</name>
    <name evidence="9" type="ORF">MVI01_25390</name>
    <name evidence="10" type="ORF">SAMN04488504_104294</name>
</gene>
<dbReference type="RefSeq" id="WP_090490223.1">
    <property type="nucleotide sequence ID" value="NZ_BJVY01000011.1"/>
</dbReference>
<accession>A0A511HBB4</accession>
<dbReference type="InterPro" id="IPR005838">
    <property type="entry name" value="T3SS_IM_P"/>
</dbReference>
<evidence type="ECO:0000256" key="2">
    <source>
        <dbReference type="ARBA" id="ARBA00006257"/>
    </source>
</evidence>
<dbReference type="InterPro" id="IPR005773">
    <property type="entry name" value="T3SS_YscR-like"/>
</dbReference>
<comment type="caution">
    <text evidence="9">The sequence shown here is derived from an EMBL/GenBank/DDBJ whole genome shotgun (WGS) entry which is preliminary data.</text>
</comment>
<evidence type="ECO:0000256" key="8">
    <source>
        <dbReference type="SAM" id="SignalP"/>
    </source>
</evidence>
<feature type="transmembrane region" description="Helical" evidence="7">
    <location>
        <begin position="181"/>
        <end position="206"/>
    </location>
</feature>
<feature type="signal peptide" evidence="8">
    <location>
        <begin position="1"/>
        <end position="18"/>
    </location>
</feature>
<evidence type="ECO:0000256" key="7">
    <source>
        <dbReference type="SAM" id="Phobius"/>
    </source>
</evidence>
<evidence type="ECO:0000256" key="1">
    <source>
        <dbReference type="ARBA" id="ARBA00004651"/>
    </source>
</evidence>
<protein>
    <submittedName>
        <fullName evidence="9">EscR/YscR/HrcR family type III secretion system export apparatus protein</fullName>
    </submittedName>
    <submittedName>
        <fullName evidence="10">Type III secretion protein R</fullName>
    </submittedName>
</protein>
<dbReference type="Proteomes" id="UP000198717">
    <property type="component" value="Unassembled WGS sequence"/>
</dbReference>
<dbReference type="PRINTS" id="PR01302">
    <property type="entry name" value="TYPE3IMPPROT"/>
</dbReference>
<sequence length="243" mass="25869">MSHGLLGALLLVPAAAAAAENSLSRMSYAGSPLSMMGMLAVMSLLPFAVLMLTSFSKIAVVLSLARSAMGTQQAPPTIVLTGLAAVLTGHIMAPVMERMYDAGQVAYAEVASGSGAEMLSAASRVSEPLRAFLVKHGSAEERARFVDLARELRPVEEMDAVRETDLFVVIPAFVITELKEAFQIGFLVFLPFLVLDMVIANVLLALGMQTLSPSQVSLPFKILLFVAVDGWSLLARGLILGYR</sequence>
<keyword evidence="4 7" id="KW-0812">Transmembrane</keyword>
<dbReference type="GO" id="GO:0005886">
    <property type="term" value="C:plasma membrane"/>
    <property type="evidence" value="ECO:0007669"/>
    <property type="project" value="UniProtKB-SubCell"/>
</dbReference>
<keyword evidence="5 7" id="KW-1133">Transmembrane helix</keyword>
<comment type="subcellular location">
    <subcellularLocation>
        <location evidence="1">Cell membrane</location>
        <topology evidence="1">Multi-pass membrane protein</topology>
    </subcellularLocation>
</comment>
<evidence type="ECO:0000313" key="9">
    <source>
        <dbReference type="EMBL" id="GEL70755.1"/>
    </source>
</evidence>
<evidence type="ECO:0000313" key="11">
    <source>
        <dbReference type="Proteomes" id="UP000198717"/>
    </source>
</evidence>